<evidence type="ECO:0000313" key="2">
    <source>
        <dbReference type="Proteomes" id="UP001460270"/>
    </source>
</evidence>
<dbReference type="EMBL" id="JBBPFD010000009">
    <property type="protein sequence ID" value="KAK7913196.1"/>
    <property type="molecule type" value="Genomic_DNA"/>
</dbReference>
<accession>A0AAW0P696</accession>
<evidence type="ECO:0000313" key="1">
    <source>
        <dbReference type="EMBL" id="KAK7913196.1"/>
    </source>
</evidence>
<protein>
    <submittedName>
        <fullName evidence="1">Uncharacterized protein</fullName>
    </submittedName>
</protein>
<reference evidence="2" key="1">
    <citation type="submission" date="2024-04" db="EMBL/GenBank/DDBJ databases">
        <title>Salinicola lusitanus LLJ914,a marine bacterium isolated from the Okinawa Trough.</title>
        <authorList>
            <person name="Li J."/>
        </authorList>
    </citation>
    <scope>NUCLEOTIDE SEQUENCE [LARGE SCALE GENOMIC DNA]</scope>
</reference>
<dbReference type="AlphaFoldDB" id="A0AAW0P696"/>
<comment type="caution">
    <text evidence="1">The sequence shown here is derived from an EMBL/GenBank/DDBJ whole genome shotgun (WGS) entry which is preliminary data.</text>
</comment>
<sequence length="124" mass="13988">MRAELRRMWKEHFTARRYKSKGTTGGDPDLGKLWPVCWMWPMDFSQALTLSSSSHPSIHLRRLSRAAVSVCGALGHVIEPPSVLPCHLPHSSCQRFLLHHAHTNAQGCERNMTKVDSAKCETVQ</sequence>
<name>A0AAW0P696_9GOBI</name>
<organism evidence="1 2">
    <name type="scientific">Mugilogobius chulae</name>
    <name type="common">yellowstripe goby</name>
    <dbReference type="NCBI Taxonomy" id="88201"/>
    <lineage>
        <taxon>Eukaryota</taxon>
        <taxon>Metazoa</taxon>
        <taxon>Chordata</taxon>
        <taxon>Craniata</taxon>
        <taxon>Vertebrata</taxon>
        <taxon>Euteleostomi</taxon>
        <taxon>Actinopterygii</taxon>
        <taxon>Neopterygii</taxon>
        <taxon>Teleostei</taxon>
        <taxon>Neoteleostei</taxon>
        <taxon>Acanthomorphata</taxon>
        <taxon>Gobiaria</taxon>
        <taxon>Gobiiformes</taxon>
        <taxon>Gobioidei</taxon>
        <taxon>Gobiidae</taxon>
        <taxon>Gobionellinae</taxon>
        <taxon>Mugilogobius</taxon>
    </lineage>
</organism>
<proteinExistence type="predicted"/>
<dbReference type="Proteomes" id="UP001460270">
    <property type="component" value="Unassembled WGS sequence"/>
</dbReference>
<keyword evidence="2" id="KW-1185">Reference proteome</keyword>
<gene>
    <name evidence="1" type="ORF">WMY93_013407</name>
</gene>